<dbReference type="Gene3D" id="3.30.420.280">
    <property type="match status" value="1"/>
</dbReference>
<evidence type="ECO:0000313" key="4">
    <source>
        <dbReference type="Proteomes" id="UP000610760"/>
    </source>
</evidence>
<name>A0A926E530_9FIRM</name>
<dbReference type="Pfam" id="PF17288">
    <property type="entry name" value="Terminase_3C"/>
    <property type="match status" value="1"/>
</dbReference>
<dbReference type="PANTHER" id="PTHR39184">
    <property type="match status" value="1"/>
</dbReference>
<evidence type="ECO:0000313" key="3">
    <source>
        <dbReference type="EMBL" id="MBC8559685.1"/>
    </source>
</evidence>
<dbReference type="Pfam" id="PF04466">
    <property type="entry name" value="Terminase_3"/>
    <property type="match status" value="1"/>
</dbReference>
<protein>
    <submittedName>
        <fullName evidence="3">PBSX family phage terminase large subunit</fullName>
    </submittedName>
</protein>
<dbReference type="NCBIfam" id="TIGR01547">
    <property type="entry name" value="phage_term_2"/>
    <property type="match status" value="1"/>
</dbReference>
<dbReference type="RefSeq" id="WP_249294597.1">
    <property type="nucleotide sequence ID" value="NZ_JACRSV010000001.1"/>
</dbReference>
<accession>A0A926E530</accession>
<keyword evidence="4" id="KW-1185">Reference proteome</keyword>
<proteinExistence type="predicted"/>
<organism evidence="3 4">
    <name type="scientific">Fumia xinanensis</name>
    <dbReference type="NCBI Taxonomy" id="2763659"/>
    <lineage>
        <taxon>Bacteria</taxon>
        <taxon>Bacillati</taxon>
        <taxon>Bacillota</taxon>
        <taxon>Clostridia</taxon>
        <taxon>Eubacteriales</taxon>
        <taxon>Oscillospiraceae</taxon>
        <taxon>Fumia</taxon>
    </lineage>
</organism>
<dbReference type="InterPro" id="IPR035412">
    <property type="entry name" value="Terminase_L_N"/>
</dbReference>
<feature type="domain" description="Phage terminase large subunit C-terminal" evidence="2">
    <location>
        <begin position="266"/>
        <end position="405"/>
    </location>
</feature>
<reference evidence="3" key="1">
    <citation type="submission" date="2020-08" db="EMBL/GenBank/DDBJ databases">
        <title>Genome public.</title>
        <authorList>
            <person name="Liu C."/>
            <person name="Sun Q."/>
        </authorList>
    </citation>
    <scope>NUCLEOTIDE SEQUENCE</scope>
    <source>
        <strain evidence="3">NSJ-33</strain>
    </source>
</reference>
<dbReference type="InterPro" id="IPR052380">
    <property type="entry name" value="Viral_DNA_packaging_terminase"/>
</dbReference>
<feature type="domain" description="Phage terminase large subunit N-terminal" evidence="1">
    <location>
        <begin position="31"/>
        <end position="230"/>
    </location>
</feature>
<dbReference type="PANTHER" id="PTHR39184:SF1">
    <property type="entry name" value="PBSX PHAGE TERMINASE LARGE SUBUNIT"/>
    <property type="match status" value="1"/>
</dbReference>
<dbReference type="EMBL" id="JACRSV010000001">
    <property type="protein sequence ID" value="MBC8559685.1"/>
    <property type="molecule type" value="Genomic_DNA"/>
</dbReference>
<dbReference type="Proteomes" id="UP000610760">
    <property type="component" value="Unassembled WGS sequence"/>
</dbReference>
<sequence length="416" mass="47615">MTPDKLNPLIAPSFASLHRQVLNGGFSHYWLKGGRGSAKSSFISLEIVLGVMRDPNANAVVLRKVGTTLRDSVFEQVVWAVEKLQVADLWEQKKTPLCLIFKPTGQKILFRGGDNPQKIKSVKVSRGYVRFIWYEEVDEFRGIEELRVINQSLMRGGKKFDVFYSYNPPKNAGHWVNGEVAVQSLRADTIVHHSDFRWVPIDWLGEQFVAEAEELRRSRPEFYRHEYLGEVTGTGGEVFRNVVLREISDGEAASFDRVRRGLDWGYGPDPFVYLALHYDKKRRKVYLFYEFYKFRARYDEIAAAILRENKLCEPVTAESAEPRSNDELRERGIRIQAAKKGPGSVEHGVSWFQNLTEIVIDPNRCPNAAREFSQYELDRDGAGGFKGGFPDRDNHCIDAARYACEREMKRAGTSFS</sequence>
<gene>
    <name evidence="3" type="ORF">H8710_06305</name>
</gene>
<dbReference type="InterPro" id="IPR035413">
    <property type="entry name" value="Terminase_L_C"/>
</dbReference>
<dbReference type="AlphaFoldDB" id="A0A926E530"/>
<dbReference type="Gene3D" id="3.40.50.300">
    <property type="entry name" value="P-loop containing nucleotide triphosphate hydrolases"/>
    <property type="match status" value="1"/>
</dbReference>
<evidence type="ECO:0000259" key="2">
    <source>
        <dbReference type="Pfam" id="PF17288"/>
    </source>
</evidence>
<dbReference type="InterPro" id="IPR006437">
    <property type="entry name" value="Phage_terminase_lsu"/>
</dbReference>
<comment type="caution">
    <text evidence="3">The sequence shown here is derived from an EMBL/GenBank/DDBJ whole genome shotgun (WGS) entry which is preliminary data.</text>
</comment>
<evidence type="ECO:0000259" key="1">
    <source>
        <dbReference type="Pfam" id="PF04466"/>
    </source>
</evidence>
<dbReference type="InterPro" id="IPR027417">
    <property type="entry name" value="P-loop_NTPase"/>
</dbReference>